<reference evidence="2 3" key="1">
    <citation type="submission" date="2018-08" db="EMBL/GenBank/DDBJ databases">
        <authorList>
            <person name="Laetsch R D."/>
            <person name="Stevens L."/>
            <person name="Kumar S."/>
            <person name="Blaxter L. M."/>
        </authorList>
    </citation>
    <scope>NUCLEOTIDE SEQUENCE [LARGE SCALE GENOMIC DNA]</scope>
</reference>
<evidence type="ECO:0000313" key="2">
    <source>
        <dbReference type="EMBL" id="VBB34380.1"/>
    </source>
</evidence>
<dbReference type="Proteomes" id="UP000276991">
    <property type="component" value="Unassembled WGS sequence"/>
</dbReference>
<gene>
    <name evidence="2" type="ORF">NAV_LOCUS9171</name>
</gene>
<dbReference type="STRING" id="6277.A0A498STC7"/>
<dbReference type="OrthoDB" id="10287018at2759"/>
<evidence type="ECO:0000313" key="3">
    <source>
        <dbReference type="Proteomes" id="UP000276991"/>
    </source>
</evidence>
<protein>
    <submittedName>
        <fullName evidence="2">Uncharacterized protein</fullName>
    </submittedName>
</protein>
<accession>A0A498STC7</accession>
<sequence>MSGREVESALHLGLVFQQIPETSTVPATSGETSRKRTADVEPTADVPSASRRRRNANTDASSYIRPTFPSCCVNGTLF</sequence>
<feature type="region of interest" description="Disordered" evidence="1">
    <location>
        <begin position="20"/>
        <end position="61"/>
    </location>
</feature>
<keyword evidence="3" id="KW-1185">Reference proteome</keyword>
<organism evidence="2 3">
    <name type="scientific">Acanthocheilonema viteae</name>
    <name type="common">Filarial nematode worm</name>
    <name type="synonym">Dipetalonema viteae</name>
    <dbReference type="NCBI Taxonomy" id="6277"/>
    <lineage>
        <taxon>Eukaryota</taxon>
        <taxon>Metazoa</taxon>
        <taxon>Ecdysozoa</taxon>
        <taxon>Nematoda</taxon>
        <taxon>Chromadorea</taxon>
        <taxon>Rhabditida</taxon>
        <taxon>Spirurina</taxon>
        <taxon>Spiruromorpha</taxon>
        <taxon>Filarioidea</taxon>
        <taxon>Onchocercidae</taxon>
        <taxon>Acanthocheilonema</taxon>
    </lineage>
</organism>
<name>A0A498STC7_ACAVI</name>
<evidence type="ECO:0000256" key="1">
    <source>
        <dbReference type="SAM" id="MobiDB-lite"/>
    </source>
</evidence>
<dbReference type="AlphaFoldDB" id="A0A498STC7"/>
<dbReference type="EMBL" id="UPTC01003425">
    <property type="protein sequence ID" value="VBB34380.1"/>
    <property type="molecule type" value="Genomic_DNA"/>
</dbReference>
<feature type="compositionally biased region" description="Polar residues" evidence="1">
    <location>
        <begin position="20"/>
        <end position="31"/>
    </location>
</feature>
<proteinExistence type="predicted"/>